<dbReference type="Pfam" id="PF03415">
    <property type="entry name" value="Peptidase_C11"/>
    <property type="match status" value="1"/>
</dbReference>
<evidence type="ECO:0000256" key="1">
    <source>
        <dbReference type="SAM" id="SignalP"/>
    </source>
</evidence>
<dbReference type="EMBL" id="CP023521">
    <property type="protein sequence ID" value="ATF80686.1"/>
    <property type="molecule type" value="Genomic_DNA"/>
</dbReference>
<reference evidence="3" key="1">
    <citation type="submission" date="2017-09" db="EMBL/GenBank/DDBJ databases">
        <title>FDA dAtabase for Regulatory Grade micrObial Sequences (FDA-ARGOS): Supporting development and validation of Infectious Disease Dx tests.</title>
        <authorList>
            <person name="Minogue T."/>
            <person name="Wolcott M."/>
            <person name="Wasieloski L."/>
            <person name="Aguilar W."/>
            <person name="Moore D."/>
            <person name="Tallon L.J."/>
            <person name="Sadzewicz L."/>
            <person name="Ott S."/>
            <person name="Zhao X."/>
            <person name="Nagaraj S."/>
            <person name="Vavikolanu K."/>
            <person name="Aluvathingal J."/>
            <person name="Nadendla S."/>
            <person name="Sichtig H."/>
        </authorList>
    </citation>
    <scope>NUCLEOTIDE SEQUENCE [LARGE SCALE GENOMIC DNA]</scope>
    <source>
        <strain evidence="3">FDAARGOS_388</strain>
    </source>
</reference>
<organism evidence="2 3">
    <name type="scientific">Burkholderia cepacia</name>
    <name type="common">Pseudomonas cepacia</name>
    <dbReference type="NCBI Taxonomy" id="292"/>
    <lineage>
        <taxon>Bacteria</taxon>
        <taxon>Pseudomonadati</taxon>
        <taxon>Pseudomonadota</taxon>
        <taxon>Betaproteobacteria</taxon>
        <taxon>Burkholderiales</taxon>
        <taxon>Burkholderiaceae</taxon>
        <taxon>Burkholderia</taxon>
        <taxon>Burkholderia cepacia complex</taxon>
    </lineage>
</organism>
<sequence length="631" mass="67466">MSTFQEKTMGKRWCMTWRRIGRLLAGFALAGLMSACGSGDDSITATAERTVLVYLVGSDLTSDLQSDLDTMTKATAGTNVNILVTTGGGDQVQKDVDWTRTQRWQLSQGRRTRLADLGGQDMAASATLSDFLEWGIRQYPAKRVAVILGDHGGGPNGGFGYRTTTKAERDAGDLPRLSLRDMTQAFQRATVATGKRFDLVGFDACLMASVEVAAAFRPYADYLVASEDLEFGGWDYASVLGGLVAQPGMNARDLGTLIVNSYAGLRAGDNPDFTVSLVDLGALDSVIGVADALGRDLYANGNSVEDIARARVNARSFDTDWTRVTDMVDLVQFSRALELAALPRPTVASSEVEKALNQAVVVKRAGSNRSLAKGLTIFMPAGAAYDTAVMKTYDSLDFSTSYRRFVGEYGAALRAALDVLVQISPPVATGDDVQAFAYSPKLWQEEVPMAALEDSVGQIVAVRPIGPASPATAGDANLGGDFRKLSTKLSEPWYALNGCIVSVIPGVTGDTETSFVIPVSYREETSTTEVTGFLLASGEPGGDMTLKGFVPLLGTAVGHVTPIGSTWTLTPQLWRADLSAWTIPDPETVVCKAAVAQDGSWKIGRTGKPDSYRFRFAVADLANRLRLSPEM</sequence>
<accession>A0ABM6P282</accession>
<proteinExistence type="predicted"/>
<dbReference type="PANTHER" id="PTHR37835:SF1">
    <property type="entry name" value="ALPHA-CLOSTRIPAIN"/>
    <property type="match status" value="1"/>
</dbReference>
<gene>
    <name evidence="2" type="ORF">CO711_24970</name>
</gene>
<evidence type="ECO:0008006" key="4">
    <source>
        <dbReference type="Google" id="ProtNLM"/>
    </source>
</evidence>
<evidence type="ECO:0000313" key="3">
    <source>
        <dbReference type="Proteomes" id="UP000218103"/>
    </source>
</evidence>
<feature type="signal peptide" evidence="1">
    <location>
        <begin position="1"/>
        <end position="30"/>
    </location>
</feature>
<dbReference type="PANTHER" id="PTHR37835">
    <property type="entry name" value="ALPHA-CLOSTRIPAIN"/>
    <property type="match status" value="1"/>
</dbReference>
<name>A0ABM6P282_BURCE</name>
<keyword evidence="1" id="KW-0732">Signal</keyword>
<evidence type="ECO:0000313" key="2">
    <source>
        <dbReference type="EMBL" id="ATF80686.1"/>
    </source>
</evidence>
<keyword evidence="3" id="KW-1185">Reference proteome</keyword>
<feature type="chain" id="PRO_5045350494" description="Peptidase C11" evidence="1">
    <location>
        <begin position="31"/>
        <end position="631"/>
    </location>
</feature>
<protein>
    <recommendedName>
        <fullName evidence="4">Peptidase C11</fullName>
    </recommendedName>
</protein>
<dbReference type="Proteomes" id="UP000218103">
    <property type="component" value="Chromosome 2"/>
</dbReference>
<dbReference type="InterPro" id="IPR005077">
    <property type="entry name" value="Peptidase_C11"/>
</dbReference>
<dbReference type="Gene3D" id="3.40.50.11970">
    <property type="match status" value="1"/>
</dbReference>